<feature type="compositionally biased region" description="Polar residues" evidence="1">
    <location>
        <begin position="17"/>
        <end position="28"/>
    </location>
</feature>
<dbReference type="Proteomes" id="UP000762676">
    <property type="component" value="Unassembled WGS sequence"/>
</dbReference>
<dbReference type="Pfam" id="PF25321">
    <property type="entry name" value="PH_RASGAP"/>
    <property type="match status" value="1"/>
</dbReference>
<dbReference type="InterPro" id="IPR057606">
    <property type="entry name" value="SynGAP1-like_PH"/>
</dbReference>
<dbReference type="EMBL" id="BMAT01007204">
    <property type="protein sequence ID" value="GFR59795.1"/>
    <property type="molecule type" value="Genomic_DNA"/>
</dbReference>
<feature type="region of interest" description="Disordered" evidence="1">
    <location>
        <begin position="9"/>
        <end position="28"/>
    </location>
</feature>
<evidence type="ECO:0000313" key="4">
    <source>
        <dbReference type="Proteomes" id="UP000762676"/>
    </source>
</evidence>
<feature type="domain" description="Ras/Rap GTPase-activating protein SynGAP-like PH" evidence="2">
    <location>
        <begin position="18"/>
        <end position="108"/>
    </location>
</feature>
<name>A0AAV4EGC6_9GAST</name>
<feature type="region of interest" description="Disordered" evidence="1">
    <location>
        <begin position="42"/>
        <end position="63"/>
    </location>
</feature>
<comment type="caution">
    <text evidence="3">The sequence shown here is derived from an EMBL/GenBank/DDBJ whole genome shotgun (WGS) entry which is preliminary data.</text>
</comment>
<keyword evidence="4" id="KW-1185">Reference proteome</keyword>
<protein>
    <submittedName>
        <fullName evidence="3">Ras GTPase-activating protein 3</fullName>
    </submittedName>
</protein>
<gene>
    <name evidence="3" type="ORF">ElyMa_003515600</name>
</gene>
<dbReference type="SUPFAM" id="SSF50729">
    <property type="entry name" value="PH domain-like"/>
    <property type="match status" value="1"/>
</dbReference>
<accession>A0AAV4EGC6</accession>
<dbReference type="AlphaFoldDB" id="A0AAV4EGC6"/>
<feature type="compositionally biased region" description="Low complexity" evidence="1">
    <location>
        <begin position="48"/>
        <end position="60"/>
    </location>
</feature>
<sequence length="109" mass="12064">MLISCRLHIPLPPPSPSNVSKRLPTRTNTDQCRSLFNARIRSSRSHESLLSTSSPPSMHSIDLSAPGVEVKPLHSSVLGQGHCFEVATPQGRKFISCTTSEERDKWLSR</sequence>
<evidence type="ECO:0000259" key="2">
    <source>
        <dbReference type="Pfam" id="PF25321"/>
    </source>
</evidence>
<organism evidence="3 4">
    <name type="scientific">Elysia marginata</name>
    <dbReference type="NCBI Taxonomy" id="1093978"/>
    <lineage>
        <taxon>Eukaryota</taxon>
        <taxon>Metazoa</taxon>
        <taxon>Spiralia</taxon>
        <taxon>Lophotrochozoa</taxon>
        <taxon>Mollusca</taxon>
        <taxon>Gastropoda</taxon>
        <taxon>Heterobranchia</taxon>
        <taxon>Euthyneura</taxon>
        <taxon>Panpulmonata</taxon>
        <taxon>Sacoglossa</taxon>
        <taxon>Placobranchoidea</taxon>
        <taxon>Plakobranchidae</taxon>
        <taxon>Elysia</taxon>
    </lineage>
</organism>
<reference evidence="3 4" key="1">
    <citation type="journal article" date="2021" name="Elife">
        <title>Chloroplast acquisition without the gene transfer in kleptoplastic sea slugs, Plakobranchus ocellatus.</title>
        <authorList>
            <person name="Maeda T."/>
            <person name="Takahashi S."/>
            <person name="Yoshida T."/>
            <person name="Shimamura S."/>
            <person name="Takaki Y."/>
            <person name="Nagai Y."/>
            <person name="Toyoda A."/>
            <person name="Suzuki Y."/>
            <person name="Arimoto A."/>
            <person name="Ishii H."/>
            <person name="Satoh N."/>
            <person name="Nishiyama T."/>
            <person name="Hasebe M."/>
            <person name="Maruyama T."/>
            <person name="Minagawa J."/>
            <person name="Obokata J."/>
            <person name="Shigenobu S."/>
        </authorList>
    </citation>
    <scope>NUCLEOTIDE SEQUENCE [LARGE SCALE GENOMIC DNA]</scope>
</reference>
<evidence type="ECO:0000313" key="3">
    <source>
        <dbReference type="EMBL" id="GFR59795.1"/>
    </source>
</evidence>
<proteinExistence type="predicted"/>
<evidence type="ECO:0000256" key="1">
    <source>
        <dbReference type="SAM" id="MobiDB-lite"/>
    </source>
</evidence>